<sequence>MAMQSGKYIEGDFRRKRWADIDTDDEDGISHWMPAHQVDGVCETEGTPGTPVHDAPLDWEKPLAWDPVGLSSGISQPPPTLDEVLLQRKDFLREVTPGSADSYGKWSWSTGAASSETASEVDGVDDTSPIFSQSGLSPRVLLSTSPAGAVQRKARPSLMATPVFVAVASPSLPPTVFPIPCSPGYPALLQGSATHMWGGQEKQNKDLSSSALCRPPFGREHRFHRLNNTMGELDAGGRTFTVGQNKGRLSIVCTNRVHFQGIRRYAVQHALAARV</sequence>
<evidence type="ECO:0000313" key="1">
    <source>
        <dbReference type="EMBL" id="CAE7419565.1"/>
    </source>
</evidence>
<accession>A0A812R4K9</accession>
<proteinExistence type="predicted"/>
<dbReference type="Proteomes" id="UP000604046">
    <property type="component" value="Unassembled WGS sequence"/>
</dbReference>
<dbReference type="EMBL" id="CAJNDS010002300">
    <property type="protein sequence ID" value="CAE7419565.1"/>
    <property type="molecule type" value="Genomic_DNA"/>
</dbReference>
<dbReference type="AlphaFoldDB" id="A0A812R4K9"/>
<protein>
    <submittedName>
        <fullName evidence="1">Uncharacterized protein</fullName>
    </submittedName>
</protein>
<gene>
    <name evidence="1" type="ORF">SNAT2548_LOCUS22817</name>
</gene>
<evidence type="ECO:0000313" key="2">
    <source>
        <dbReference type="Proteomes" id="UP000604046"/>
    </source>
</evidence>
<name>A0A812R4K9_9DINO</name>
<organism evidence="1 2">
    <name type="scientific">Symbiodinium natans</name>
    <dbReference type="NCBI Taxonomy" id="878477"/>
    <lineage>
        <taxon>Eukaryota</taxon>
        <taxon>Sar</taxon>
        <taxon>Alveolata</taxon>
        <taxon>Dinophyceae</taxon>
        <taxon>Suessiales</taxon>
        <taxon>Symbiodiniaceae</taxon>
        <taxon>Symbiodinium</taxon>
    </lineage>
</organism>
<keyword evidence="2" id="KW-1185">Reference proteome</keyword>
<reference evidence="1" key="1">
    <citation type="submission" date="2021-02" db="EMBL/GenBank/DDBJ databases">
        <authorList>
            <person name="Dougan E. K."/>
            <person name="Rhodes N."/>
            <person name="Thang M."/>
            <person name="Chan C."/>
        </authorList>
    </citation>
    <scope>NUCLEOTIDE SEQUENCE</scope>
</reference>
<comment type="caution">
    <text evidence="1">The sequence shown here is derived from an EMBL/GenBank/DDBJ whole genome shotgun (WGS) entry which is preliminary data.</text>
</comment>